<protein>
    <submittedName>
        <fullName evidence="1">Uncharacterized protein</fullName>
    </submittedName>
</protein>
<evidence type="ECO:0000313" key="2">
    <source>
        <dbReference type="Proteomes" id="UP000294746"/>
    </source>
</evidence>
<name>A0A4R2RMP7_9BACL</name>
<dbReference type="RefSeq" id="WP_165873817.1">
    <property type="nucleotide sequence ID" value="NZ_SLXV01000049.1"/>
</dbReference>
<sequence>MKALERLNQLNRDLLEITYCRLDVSQLEKEIIHREWTRLQVDEVKEEIAV</sequence>
<dbReference type="AlphaFoldDB" id="A0A4R2RMP7"/>
<dbReference type="Proteomes" id="UP000294746">
    <property type="component" value="Unassembled WGS sequence"/>
</dbReference>
<evidence type="ECO:0000313" key="1">
    <source>
        <dbReference type="EMBL" id="TCP63557.1"/>
    </source>
</evidence>
<organism evidence="1 2">
    <name type="scientific">Baia soyae</name>
    <dbReference type="NCBI Taxonomy" id="1544746"/>
    <lineage>
        <taxon>Bacteria</taxon>
        <taxon>Bacillati</taxon>
        <taxon>Bacillota</taxon>
        <taxon>Bacilli</taxon>
        <taxon>Bacillales</taxon>
        <taxon>Thermoactinomycetaceae</taxon>
        <taxon>Baia</taxon>
    </lineage>
</organism>
<gene>
    <name evidence="1" type="ORF">EDD57_1491</name>
</gene>
<reference evidence="1 2" key="1">
    <citation type="submission" date="2019-03" db="EMBL/GenBank/DDBJ databases">
        <title>Genomic Encyclopedia of Type Strains, Phase IV (KMG-IV): sequencing the most valuable type-strain genomes for metagenomic binning, comparative biology and taxonomic classification.</title>
        <authorList>
            <person name="Goeker M."/>
        </authorList>
    </citation>
    <scope>NUCLEOTIDE SEQUENCE [LARGE SCALE GENOMIC DNA]</scope>
    <source>
        <strain evidence="1 2">DSM 46831</strain>
    </source>
</reference>
<comment type="caution">
    <text evidence="1">The sequence shown here is derived from an EMBL/GenBank/DDBJ whole genome shotgun (WGS) entry which is preliminary data.</text>
</comment>
<accession>A0A4R2RMP7</accession>
<proteinExistence type="predicted"/>
<keyword evidence="2" id="KW-1185">Reference proteome</keyword>
<dbReference type="EMBL" id="SLXV01000049">
    <property type="protein sequence ID" value="TCP63557.1"/>
    <property type="molecule type" value="Genomic_DNA"/>
</dbReference>